<dbReference type="InterPro" id="IPR028081">
    <property type="entry name" value="Leu-bd"/>
</dbReference>
<organism evidence="6 7">
    <name type="scientific">Azorhizobium oxalatiphilum</name>
    <dbReference type="NCBI Taxonomy" id="980631"/>
    <lineage>
        <taxon>Bacteria</taxon>
        <taxon>Pseudomonadati</taxon>
        <taxon>Pseudomonadota</taxon>
        <taxon>Alphaproteobacteria</taxon>
        <taxon>Hyphomicrobiales</taxon>
        <taxon>Xanthobacteraceae</taxon>
        <taxon>Azorhizobium</taxon>
    </lineage>
</organism>
<evidence type="ECO:0000256" key="2">
    <source>
        <dbReference type="ARBA" id="ARBA00022729"/>
    </source>
</evidence>
<evidence type="ECO:0000313" key="7">
    <source>
        <dbReference type="Proteomes" id="UP000606044"/>
    </source>
</evidence>
<dbReference type="CDD" id="cd06334">
    <property type="entry name" value="PBP1_ABC_ligand_binding-like"/>
    <property type="match status" value="1"/>
</dbReference>
<protein>
    <submittedName>
        <fullName evidence="6">ABC transporter substrate-binding protein</fullName>
    </submittedName>
</protein>
<reference evidence="6" key="1">
    <citation type="journal article" date="2014" name="Int. J. Syst. Evol. Microbiol.">
        <title>Complete genome sequence of Corynebacterium casei LMG S-19264T (=DSM 44701T), isolated from a smear-ripened cheese.</title>
        <authorList>
            <consortium name="US DOE Joint Genome Institute (JGI-PGF)"/>
            <person name="Walter F."/>
            <person name="Albersmeier A."/>
            <person name="Kalinowski J."/>
            <person name="Ruckert C."/>
        </authorList>
    </citation>
    <scope>NUCLEOTIDE SEQUENCE</scope>
    <source>
        <strain evidence="6">CCM 7897</strain>
    </source>
</reference>
<feature type="domain" description="Leucine-binding protein" evidence="5">
    <location>
        <begin position="25"/>
        <end position="389"/>
    </location>
</feature>
<accession>A0A917C9S3</accession>
<dbReference type="SUPFAM" id="SSF53822">
    <property type="entry name" value="Periplasmic binding protein-like I"/>
    <property type="match status" value="1"/>
</dbReference>
<feature type="signal peptide" evidence="4">
    <location>
        <begin position="1"/>
        <end position="22"/>
    </location>
</feature>
<sequence length="428" mass="45498">MRTVALSLVSVLALAAATPALAQQTINIGHLADYSGGTSDVGQPYGQGVQDTIAFINKNGGVNGKTINSDFNEYGYQVPRALAAFKKWTSGSDKVVAIQGWGTADTEALVAMVTKEQIPYYSGSYSASLTDPTGKAGPKSERAAPYNFFYGPSYSDAARAMVQWAADDWKAKGGQGKPKWVHMGANHPYPNSPKAAAEAYAKELGFDVLEPITFALTPGDYTAQCLTLKQGGANYAYLGNTAGSNISVLKACETAGVKVQFLGNVWGMGEEAMKAAGTAANGVVFPVRTAVTWTGSAPGLETFKEISKQSDPSGNAYRSVHYMTAVCTVLYMKEAMQWADKNGGVTGPKIAEGMYQKKDWVPEGTTGVCNPSTWTNTDHRPTMTVDLYRSVVSGPTDGSLAELVKSGAIKLEKVATIKLDRKTELQGW</sequence>
<keyword evidence="7" id="KW-1185">Reference proteome</keyword>
<name>A0A917C9S3_9HYPH</name>
<dbReference type="EMBL" id="BMCT01000006">
    <property type="protein sequence ID" value="GGF76610.1"/>
    <property type="molecule type" value="Genomic_DNA"/>
</dbReference>
<dbReference type="Proteomes" id="UP000606044">
    <property type="component" value="Unassembled WGS sequence"/>
</dbReference>
<dbReference type="Gene3D" id="3.40.50.2300">
    <property type="match status" value="2"/>
</dbReference>
<proteinExistence type="inferred from homology"/>
<dbReference type="GO" id="GO:0006865">
    <property type="term" value="P:amino acid transport"/>
    <property type="evidence" value="ECO:0007669"/>
    <property type="project" value="UniProtKB-KW"/>
</dbReference>
<reference evidence="6" key="2">
    <citation type="submission" date="2020-09" db="EMBL/GenBank/DDBJ databases">
        <authorList>
            <person name="Sun Q."/>
            <person name="Sedlacek I."/>
        </authorList>
    </citation>
    <scope>NUCLEOTIDE SEQUENCE</scope>
    <source>
        <strain evidence="6">CCM 7897</strain>
    </source>
</reference>
<evidence type="ECO:0000256" key="1">
    <source>
        <dbReference type="ARBA" id="ARBA00010062"/>
    </source>
</evidence>
<dbReference type="Pfam" id="PF13458">
    <property type="entry name" value="Peripla_BP_6"/>
    <property type="match status" value="1"/>
</dbReference>
<evidence type="ECO:0000259" key="5">
    <source>
        <dbReference type="Pfam" id="PF13458"/>
    </source>
</evidence>
<evidence type="ECO:0000256" key="3">
    <source>
        <dbReference type="ARBA" id="ARBA00022970"/>
    </source>
</evidence>
<dbReference type="PANTHER" id="PTHR30483">
    <property type="entry name" value="LEUCINE-SPECIFIC-BINDING PROTEIN"/>
    <property type="match status" value="1"/>
</dbReference>
<dbReference type="AlphaFoldDB" id="A0A917C9S3"/>
<gene>
    <name evidence="6" type="ORF">GCM10007301_40600</name>
</gene>
<evidence type="ECO:0000256" key="4">
    <source>
        <dbReference type="SAM" id="SignalP"/>
    </source>
</evidence>
<comment type="caution">
    <text evidence="6">The sequence shown here is derived from an EMBL/GenBank/DDBJ whole genome shotgun (WGS) entry which is preliminary data.</text>
</comment>
<dbReference type="InterPro" id="IPR051010">
    <property type="entry name" value="BCAA_transport"/>
</dbReference>
<evidence type="ECO:0000313" key="6">
    <source>
        <dbReference type="EMBL" id="GGF76610.1"/>
    </source>
</evidence>
<dbReference type="RefSeq" id="WP_188581982.1">
    <property type="nucleotide sequence ID" value="NZ_BMCT01000006.1"/>
</dbReference>
<feature type="chain" id="PRO_5037226077" evidence="4">
    <location>
        <begin position="23"/>
        <end position="428"/>
    </location>
</feature>
<keyword evidence="2 4" id="KW-0732">Signal</keyword>
<dbReference type="PANTHER" id="PTHR30483:SF38">
    <property type="entry name" value="BLR7848 PROTEIN"/>
    <property type="match status" value="1"/>
</dbReference>
<keyword evidence="3" id="KW-0029">Amino-acid transport</keyword>
<keyword evidence="3" id="KW-0813">Transport</keyword>
<comment type="similarity">
    <text evidence="1">Belongs to the leucine-binding protein family.</text>
</comment>
<dbReference type="InterPro" id="IPR028082">
    <property type="entry name" value="Peripla_BP_I"/>
</dbReference>